<keyword evidence="5" id="KW-1185">Reference proteome</keyword>
<evidence type="ECO:0000313" key="5">
    <source>
        <dbReference type="Proteomes" id="UP000236723"/>
    </source>
</evidence>
<reference evidence="5" key="1">
    <citation type="submission" date="2016-10" db="EMBL/GenBank/DDBJ databases">
        <authorList>
            <person name="Varghese N."/>
            <person name="Submissions S."/>
        </authorList>
    </citation>
    <scope>NUCLEOTIDE SEQUENCE [LARGE SCALE GENOMIC DNA]</scope>
    <source>
        <strain evidence="5">DSM 43163</strain>
    </source>
</reference>
<protein>
    <submittedName>
        <fullName evidence="4">Mce-associated membrane protein</fullName>
    </submittedName>
</protein>
<organism evidence="4 5">
    <name type="scientific">Thermomonospora echinospora</name>
    <dbReference type="NCBI Taxonomy" id="1992"/>
    <lineage>
        <taxon>Bacteria</taxon>
        <taxon>Bacillati</taxon>
        <taxon>Actinomycetota</taxon>
        <taxon>Actinomycetes</taxon>
        <taxon>Streptosporangiales</taxon>
        <taxon>Thermomonosporaceae</taxon>
        <taxon>Thermomonospora</taxon>
    </lineage>
</organism>
<comment type="subcellular location">
    <subcellularLocation>
        <location evidence="1">Membrane</location>
    </subcellularLocation>
</comment>
<dbReference type="Gene3D" id="3.10.450.50">
    <property type="match status" value="1"/>
</dbReference>
<feature type="transmembrane region" description="Helical" evidence="3">
    <location>
        <begin position="20"/>
        <end position="38"/>
    </location>
</feature>
<dbReference type="Proteomes" id="UP000236723">
    <property type="component" value="Unassembled WGS sequence"/>
</dbReference>
<dbReference type="RefSeq" id="WP_235017740.1">
    <property type="nucleotide sequence ID" value="NZ_FNVO01000003.1"/>
</dbReference>
<keyword evidence="3" id="KW-0812">Transmembrane</keyword>
<evidence type="ECO:0000256" key="1">
    <source>
        <dbReference type="ARBA" id="ARBA00004370"/>
    </source>
</evidence>
<dbReference type="PANTHER" id="PTHR37042:SF4">
    <property type="entry name" value="OUTER MEMBRANE PROTEIN RV1973"/>
    <property type="match status" value="1"/>
</dbReference>
<accession>A0A1H5Y0P7</accession>
<evidence type="ECO:0000313" key="4">
    <source>
        <dbReference type="EMBL" id="SEG17531.1"/>
    </source>
</evidence>
<dbReference type="AlphaFoldDB" id="A0A1H5Y0P7"/>
<dbReference type="SUPFAM" id="SSF54427">
    <property type="entry name" value="NTF2-like"/>
    <property type="match status" value="1"/>
</dbReference>
<evidence type="ECO:0000256" key="2">
    <source>
        <dbReference type="ARBA" id="ARBA00023136"/>
    </source>
</evidence>
<dbReference type="InterPro" id="IPR032710">
    <property type="entry name" value="NTF2-like_dom_sf"/>
</dbReference>
<proteinExistence type="predicted"/>
<dbReference type="PANTHER" id="PTHR37042">
    <property type="entry name" value="OUTER MEMBRANE PROTEIN RV1973"/>
    <property type="match status" value="1"/>
</dbReference>
<dbReference type="GO" id="GO:0016020">
    <property type="term" value="C:membrane"/>
    <property type="evidence" value="ECO:0007669"/>
    <property type="project" value="UniProtKB-SubCell"/>
</dbReference>
<keyword evidence="3" id="KW-1133">Transmembrane helix</keyword>
<name>A0A1H5Y0P7_9ACTN</name>
<gene>
    <name evidence="4" type="ORF">SAMN04489712_103500</name>
</gene>
<keyword evidence="2 3" id="KW-0472">Membrane</keyword>
<sequence length="186" mass="19939">MASITARLSRTSDPLRTTALTLLVIAALCAAWFGWSWYGAAHDDALGYSRTREEVLRAGEQAVQNMNTLDHRDLAGGLKAWQDSSTGELNRQITAGQAQFEQQVRQARTITTAKVLESALTELDVRSGKAAIMVALQITVTPPDGKPTTKQSRMLGQLTRTDTGWKLSALGQAPVGGSAPSTETGQ</sequence>
<evidence type="ECO:0000256" key="3">
    <source>
        <dbReference type="SAM" id="Phobius"/>
    </source>
</evidence>
<dbReference type="EMBL" id="FNVO01000003">
    <property type="protein sequence ID" value="SEG17531.1"/>
    <property type="molecule type" value="Genomic_DNA"/>
</dbReference>